<feature type="region of interest" description="Disordered" evidence="2">
    <location>
        <begin position="93"/>
        <end position="117"/>
    </location>
</feature>
<protein>
    <submittedName>
        <fullName evidence="3">Uncharacterized protein</fullName>
    </submittedName>
</protein>
<keyword evidence="4" id="KW-1185">Reference proteome</keyword>
<proteinExistence type="predicted"/>
<sequence length="1161" mass="128603">MLRPLDVEKPRDAAGSASGGNRNPQTSSSTSVANSPSSYARRRNSRKVDATDHSLPTHSLPGDSVSPVAAASTIDEEASKSSLLIAVQLSKSCKEEGRRSLSERNISAASETEPSASIGELSFHLGLTMATAASNSELPSQAQRDFEGQKGHHSALKHGEGSVHWSLASLGAENRSRGGVHRDRKPPDQNRADVATDSAEAGKTTVAIAETVPRIAQEQTSAAEAYAHRWSSELQRSTATDEELRQLYQQLEGELIRTRRAASAAEARHKRDLDLLKRQLEQERTKRAKAEQDREDLLSQATISASLTPRASEEVPRSEQGGDAKVIRSDCNSTSSAHVSNVFHEKLKEREERARARVRKEFVREAQERLYAEQRRRAEAEKAAKVALQRLAKAEGDIRKLQEAAQEEASVMEAKDVQLQERVIHVRELESHIHHLERQLAAAEDARRRSTELMAKNLEETKALADQRQAESEAQRHLVHQLQEKIGLSRDGWSNRGDDQEGLLRTIHELRERCRHLEQGLAAEVQQATAPSQQRRERSEEQVQLLRGRNDELEQHCAAVGAELAESVTRLEHVRSEVAQLRERSEKGVGECRAEIRSRQLQLEHATKVERRGSSEGCTAKEIEREQHTALLHQYAAEARAAQEELGRLKEQFHREKQRHLGIVLDLSQQITTLKQANTQLEHAVNVCTHDNSDSARLLDRAREELSHLREERRRLSVSLVDLREESRVISAASSHDSLRRRIAELESMQRDLSAKLRVANRTARQLQSMQQATADQSRSGCALTDHHHRHGSPYSIFVLRTNSSSQNLEAEREKQRVADDEAASTPGSFMGDTLISTSSRYREVTTALPDLLESIAQQLQSITRDIEQQPDLSAQHNSATAPSTLQQRRMQQTMHPEEREALDRVRVSCMAALECCHLRRTSSPFYPSFRGGAEEKASRRAAAAPSLVPALVEGGHASAARSRPSSVADSCRRRKRNYRDVAPQAAHVELPQDHIPQGRLERPRRRSQSSRLSFCDEDSLARFSYASAATSNLPTGGTPRGDAAASLLPHGRLEQSPARKSDVDDSDAVRCINSHLSSSVISGNREELPSEPCWEDDEDAEAMERGERVTPPVGLPRSGSDTRATEVSPARPRRAGAPPGSRALSGASAAVSLVEIGADA</sequence>
<dbReference type="OrthoDB" id="265959at2759"/>
<feature type="compositionally biased region" description="Basic and acidic residues" evidence="2">
    <location>
        <begin position="93"/>
        <end position="102"/>
    </location>
</feature>
<reference evidence="3 4" key="1">
    <citation type="submission" date="2021-02" db="EMBL/GenBank/DDBJ databases">
        <title>Leishmania (Mundinia) enrietti genome sequencing and assembly.</title>
        <authorList>
            <person name="Almutairi H."/>
            <person name="Gatherer D."/>
        </authorList>
    </citation>
    <scope>NUCLEOTIDE SEQUENCE [LARGE SCALE GENOMIC DNA]</scope>
    <source>
        <strain evidence="3">CUR178</strain>
    </source>
</reference>
<feature type="compositionally biased region" description="Low complexity" evidence="2">
    <location>
        <begin position="27"/>
        <end position="38"/>
    </location>
</feature>
<feature type="region of interest" description="Disordered" evidence="2">
    <location>
        <begin position="956"/>
        <end position="1014"/>
    </location>
</feature>
<feature type="region of interest" description="Disordered" evidence="2">
    <location>
        <begin position="1"/>
        <end position="79"/>
    </location>
</feature>
<organism evidence="3 4">
    <name type="scientific">Leishmania enriettii</name>
    <dbReference type="NCBI Taxonomy" id="5663"/>
    <lineage>
        <taxon>Eukaryota</taxon>
        <taxon>Discoba</taxon>
        <taxon>Euglenozoa</taxon>
        <taxon>Kinetoplastea</taxon>
        <taxon>Metakinetoplastina</taxon>
        <taxon>Trypanosomatida</taxon>
        <taxon>Trypanosomatidae</taxon>
        <taxon>Leishmaniinae</taxon>
        <taxon>Leishmania</taxon>
    </lineage>
</organism>
<evidence type="ECO:0000313" key="4">
    <source>
        <dbReference type="Proteomes" id="UP000674179"/>
    </source>
</evidence>
<dbReference type="GO" id="GO:0016460">
    <property type="term" value="C:myosin II complex"/>
    <property type="evidence" value="ECO:0007669"/>
    <property type="project" value="TreeGrafter"/>
</dbReference>
<feature type="compositionally biased region" description="Low complexity" evidence="2">
    <location>
        <begin position="956"/>
        <end position="970"/>
    </location>
</feature>
<dbReference type="GO" id="GO:0051015">
    <property type="term" value="F:actin filament binding"/>
    <property type="evidence" value="ECO:0007669"/>
    <property type="project" value="TreeGrafter"/>
</dbReference>
<feature type="compositionally biased region" description="Basic and acidic residues" evidence="2">
    <location>
        <begin position="1052"/>
        <end position="1064"/>
    </location>
</feature>
<feature type="compositionally biased region" description="Basic and acidic residues" evidence="2">
    <location>
        <begin position="1"/>
        <end position="12"/>
    </location>
</feature>
<dbReference type="GO" id="GO:0032982">
    <property type="term" value="C:myosin filament"/>
    <property type="evidence" value="ECO:0007669"/>
    <property type="project" value="TreeGrafter"/>
</dbReference>
<feature type="compositionally biased region" description="Basic and acidic residues" evidence="2">
    <location>
        <begin position="284"/>
        <end position="297"/>
    </location>
</feature>
<evidence type="ECO:0000313" key="3">
    <source>
        <dbReference type="EMBL" id="KAG5472032.1"/>
    </source>
</evidence>
<dbReference type="RefSeq" id="XP_067690555.1">
    <property type="nucleotide sequence ID" value="XM_067834452.1"/>
</dbReference>
<name>A0A836FZ87_LEIEN</name>
<feature type="coiled-coil region" evidence="1">
    <location>
        <begin position="363"/>
        <end position="475"/>
    </location>
</feature>
<dbReference type="Proteomes" id="UP000674179">
    <property type="component" value="Chromosome 31"/>
</dbReference>
<comment type="caution">
    <text evidence="3">The sequence shown here is derived from an EMBL/GenBank/DDBJ whole genome shotgun (WGS) entry which is preliminary data.</text>
</comment>
<dbReference type="GO" id="GO:0005737">
    <property type="term" value="C:cytoplasm"/>
    <property type="evidence" value="ECO:0007669"/>
    <property type="project" value="TreeGrafter"/>
</dbReference>
<dbReference type="PANTHER" id="PTHR45615:SF40">
    <property type="entry name" value="MYOSIN HEAVY CHAIN, NON-MUSCLE"/>
    <property type="match status" value="1"/>
</dbReference>
<gene>
    <name evidence="3" type="ORF">CUR178_02698</name>
</gene>
<dbReference type="AlphaFoldDB" id="A0A836FZ87"/>
<dbReference type="EMBL" id="JAFHKP010000031">
    <property type="protein sequence ID" value="KAG5472032.1"/>
    <property type="molecule type" value="Genomic_DNA"/>
</dbReference>
<dbReference type="GO" id="GO:0000146">
    <property type="term" value="F:microfilament motor activity"/>
    <property type="evidence" value="ECO:0007669"/>
    <property type="project" value="TreeGrafter"/>
</dbReference>
<feature type="coiled-coil region" evidence="1">
    <location>
        <begin position="625"/>
        <end position="659"/>
    </location>
</feature>
<feature type="region of interest" description="Disordered" evidence="2">
    <location>
        <begin position="806"/>
        <end position="832"/>
    </location>
</feature>
<feature type="compositionally biased region" description="Basic and acidic residues" evidence="2">
    <location>
        <begin position="311"/>
        <end position="325"/>
    </location>
</feature>
<feature type="compositionally biased region" description="Polar residues" evidence="2">
    <location>
        <begin position="134"/>
        <end position="143"/>
    </location>
</feature>
<dbReference type="PANTHER" id="PTHR45615">
    <property type="entry name" value="MYOSIN HEAVY CHAIN, NON-MUSCLE"/>
    <property type="match status" value="1"/>
</dbReference>
<accession>A0A836FZ87</accession>
<dbReference type="KEGG" id="lenr:94169962"/>
<feature type="compositionally biased region" description="Polar residues" evidence="2">
    <location>
        <begin position="103"/>
        <end position="115"/>
    </location>
</feature>
<feature type="region of interest" description="Disordered" evidence="2">
    <location>
        <begin position="284"/>
        <end position="325"/>
    </location>
</feature>
<feature type="region of interest" description="Disordered" evidence="2">
    <location>
        <begin position="1030"/>
        <end position="1067"/>
    </location>
</feature>
<feature type="region of interest" description="Disordered" evidence="2">
    <location>
        <begin position="134"/>
        <end position="206"/>
    </location>
</feature>
<feature type="compositionally biased region" description="Polar residues" evidence="2">
    <location>
        <begin position="299"/>
        <end position="309"/>
    </location>
</feature>
<evidence type="ECO:0000256" key="2">
    <source>
        <dbReference type="SAM" id="MobiDB-lite"/>
    </source>
</evidence>
<feature type="coiled-coil region" evidence="1">
    <location>
        <begin position="692"/>
        <end position="763"/>
    </location>
</feature>
<feature type="region of interest" description="Disordered" evidence="2">
    <location>
        <begin position="1082"/>
        <end position="1149"/>
    </location>
</feature>
<feature type="compositionally biased region" description="Low complexity" evidence="2">
    <location>
        <begin position="1136"/>
        <end position="1149"/>
    </location>
</feature>
<feature type="compositionally biased region" description="Basic and acidic residues" evidence="2">
    <location>
        <begin position="810"/>
        <end position="820"/>
    </location>
</feature>
<keyword evidence="1" id="KW-0175">Coiled coil</keyword>
<feature type="coiled-coil region" evidence="1">
    <location>
        <begin position="507"/>
        <end position="584"/>
    </location>
</feature>
<evidence type="ECO:0000256" key="1">
    <source>
        <dbReference type="SAM" id="Coils"/>
    </source>
</evidence>
<dbReference type="GeneID" id="94169962"/>